<feature type="compositionally biased region" description="Basic and acidic residues" evidence="1">
    <location>
        <begin position="519"/>
        <end position="534"/>
    </location>
</feature>
<reference evidence="2" key="1">
    <citation type="submission" date="2021-01" db="EMBL/GenBank/DDBJ databases">
        <title>A chromosome-scale assembly of European eel, Anguilla anguilla.</title>
        <authorList>
            <person name="Henkel C."/>
            <person name="Jong-Raadsen S.A."/>
            <person name="Dufour S."/>
            <person name="Weltzien F.-A."/>
            <person name="Palstra A.P."/>
            <person name="Pelster B."/>
            <person name="Spaink H.P."/>
            <person name="Van Den Thillart G.E."/>
            <person name="Jansen H."/>
            <person name="Zahm M."/>
            <person name="Klopp C."/>
            <person name="Cedric C."/>
            <person name="Louis A."/>
            <person name="Berthelot C."/>
            <person name="Parey E."/>
            <person name="Roest Crollius H."/>
            <person name="Montfort J."/>
            <person name="Robinson-Rechavi M."/>
            <person name="Bucao C."/>
            <person name="Bouchez O."/>
            <person name="Gislard M."/>
            <person name="Lluch J."/>
            <person name="Milhes M."/>
            <person name="Lampietro C."/>
            <person name="Lopez Roques C."/>
            <person name="Donnadieu C."/>
            <person name="Braasch I."/>
            <person name="Desvignes T."/>
            <person name="Postlethwait J."/>
            <person name="Bobe J."/>
            <person name="Guiguen Y."/>
            <person name="Dirks R."/>
        </authorList>
    </citation>
    <scope>NUCLEOTIDE SEQUENCE</scope>
    <source>
        <strain evidence="2">Tag_6206</strain>
        <tissue evidence="2">Liver</tissue>
    </source>
</reference>
<evidence type="ECO:0000313" key="2">
    <source>
        <dbReference type="EMBL" id="KAG5839288.1"/>
    </source>
</evidence>
<comment type="caution">
    <text evidence="2">The sequence shown here is derived from an EMBL/GenBank/DDBJ whole genome shotgun (WGS) entry which is preliminary data.</text>
</comment>
<keyword evidence="3" id="KW-1185">Reference proteome</keyword>
<feature type="region of interest" description="Disordered" evidence="1">
    <location>
        <begin position="158"/>
        <end position="222"/>
    </location>
</feature>
<protein>
    <recommendedName>
        <fullName evidence="4">Genetic suppressor element 1</fullName>
    </recommendedName>
</protein>
<organism evidence="2 3">
    <name type="scientific">Anguilla anguilla</name>
    <name type="common">European freshwater eel</name>
    <name type="synonym">Muraena anguilla</name>
    <dbReference type="NCBI Taxonomy" id="7936"/>
    <lineage>
        <taxon>Eukaryota</taxon>
        <taxon>Metazoa</taxon>
        <taxon>Chordata</taxon>
        <taxon>Craniata</taxon>
        <taxon>Vertebrata</taxon>
        <taxon>Euteleostomi</taxon>
        <taxon>Actinopterygii</taxon>
        <taxon>Neopterygii</taxon>
        <taxon>Teleostei</taxon>
        <taxon>Anguilliformes</taxon>
        <taxon>Anguillidae</taxon>
        <taxon>Anguilla</taxon>
    </lineage>
</organism>
<sequence>MNDPRDKDLTPISRKHRLMAAVLPGEESALPGNGSRLDRNGIGLIYCFICGGSVTTGKELKLQVKYQRESGPFFPFLQHQEPAPGADGVSLDGCVLACAVCHCFLGEQWNSFERSRTPIEKRMYWLKRPYQCDSRRIPQEWNISYDLERRISVSSQNFDAPESDFSSFSDNDMSDQEIDSTERPGTTKEKCFKISANSKTSKEGTRKSNDVSIKSSPDSQRGIRYTVGGYVAQDAQKSESTLPLRRSAQIMNHVSQSSVSLAQFQEFLPQRCYDTPSVATPVQDNGIIIRNKQWLPEENVKHPDPRQHTADSSCNSRHPLVLLRKRHKAADVAGAAAALSPTGAQGASDARVPKESDPCKSSDGANHARDSDSDDNEINITSDDDRDPPELGGGRERAVALIRQQRESGSVIAKPQSRSAVEERVCYICGSALSQTNQFRVYVQKQERTVNEPFFPFLWLHSPPPGALPLSPGGCTLVCACCHSSLMQQWQGFELASVPVLQRLYVVPLNTGAGVQQSHPRESRKPEPEPEPEPAREACFLCGQDCGKDVKVAYAKAGPGKARGAMHFPFINLLPCPPNARGVRNGKVHCCRTCHGVLDDIWAAYRLCMSEELITSVNTFLARYHQAVGGGGSAYQSGCLSLPSAHPGHTSVCYLCGAELGAGVEFQLNVNPPGRCGEGEPFFPFLTVHPPAPRAKPADSTGLVSTCVLCYHDLLGQWAQHESRGGQPASSPWARQYSCDTFVCFFCRQEKRRCLGLKMVHVARLPVFLYAPGSATLWWWMTGRS</sequence>
<feature type="region of interest" description="Disordered" evidence="1">
    <location>
        <begin position="334"/>
        <end position="393"/>
    </location>
</feature>
<feature type="compositionally biased region" description="Basic and acidic residues" evidence="1">
    <location>
        <begin position="180"/>
        <end position="192"/>
    </location>
</feature>
<accession>A0A9D3M5U8</accession>
<feature type="region of interest" description="Disordered" evidence="1">
    <location>
        <begin position="514"/>
        <end position="534"/>
    </location>
</feature>
<evidence type="ECO:0000313" key="3">
    <source>
        <dbReference type="Proteomes" id="UP001044222"/>
    </source>
</evidence>
<feature type="compositionally biased region" description="Low complexity" evidence="1">
    <location>
        <begin position="334"/>
        <end position="347"/>
    </location>
</feature>
<proteinExistence type="predicted"/>
<dbReference type="PANTHER" id="PTHR40240">
    <property type="entry name" value="PLEXUS, ISOFORM A"/>
    <property type="match status" value="1"/>
</dbReference>
<name>A0A9D3M5U8_ANGAN</name>
<gene>
    <name evidence="2" type="ORF">ANANG_G00203450</name>
</gene>
<feature type="compositionally biased region" description="Polar residues" evidence="1">
    <location>
        <begin position="210"/>
        <end position="219"/>
    </location>
</feature>
<feature type="region of interest" description="Disordered" evidence="1">
    <location>
        <begin position="296"/>
        <end position="317"/>
    </location>
</feature>
<feature type="compositionally biased region" description="Acidic residues" evidence="1">
    <location>
        <begin position="372"/>
        <end position="387"/>
    </location>
</feature>
<feature type="compositionally biased region" description="Basic and acidic residues" evidence="1">
    <location>
        <begin position="298"/>
        <end position="309"/>
    </location>
</feature>
<feature type="compositionally biased region" description="Basic and acidic residues" evidence="1">
    <location>
        <begin position="200"/>
        <end position="209"/>
    </location>
</feature>
<evidence type="ECO:0008006" key="4">
    <source>
        <dbReference type="Google" id="ProtNLM"/>
    </source>
</evidence>
<feature type="compositionally biased region" description="Basic and acidic residues" evidence="1">
    <location>
        <begin position="351"/>
        <end position="371"/>
    </location>
</feature>
<dbReference type="AlphaFoldDB" id="A0A9D3M5U8"/>
<dbReference type="EMBL" id="JAFIRN010000011">
    <property type="protein sequence ID" value="KAG5839288.1"/>
    <property type="molecule type" value="Genomic_DNA"/>
</dbReference>
<dbReference type="Proteomes" id="UP001044222">
    <property type="component" value="Chromosome 11"/>
</dbReference>
<evidence type="ECO:0000256" key="1">
    <source>
        <dbReference type="SAM" id="MobiDB-lite"/>
    </source>
</evidence>
<dbReference type="PANTHER" id="PTHR40240:SF1">
    <property type="entry name" value="PLEXUS, ISOFORM A"/>
    <property type="match status" value="1"/>
</dbReference>